<reference evidence="1 2" key="1">
    <citation type="submission" date="2020-01" db="EMBL/GenBank/DDBJ databases">
        <title>Complete Genome Sequence of Pseudomonas putida Strain TS312, Harboring the HdtS type N-acyl-homoserine Lactone Synthase, Isolated from a Paper Mill.</title>
        <authorList>
            <person name="Hosoe A."/>
            <person name="Suenaga T."/>
            <person name="Sugi T."/>
            <person name="Izumi T."/>
            <person name="Nagai N."/>
            <person name="Terada A."/>
        </authorList>
    </citation>
    <scope>NUCLEOTIDE SEQUENCE [LARGE SCALE GENOMIC DNA]</scope>
    <source>
        <strain evidence="1 2">TS312</strain>
    </source>
</reference>
<accession>A0A7U6M4S5</accession>
<organism evidence="1 2">
    <name type="scientific">Pseudomonas putida</name>
    <name type="common">Arthrobacter siderocapsulatus</name>
    <dbReference type="NCBI Taxonomy" id="303"/>
    <lineage>
        <taxon>Bacteria</taxon>
        <taxon>Pseudomonadati</taxon>
        <taxon>Pseudomonadota</taxon>
        <taxon>Gammaproteobacteria</taxon>
        <taxon>Pseudomonadales</taxon>
        <taxon>Pseudomonadaceae</taxon>
        <taxon>Pseudomonas</taxon>
    </lineage>
</organism>
<dbReference type="EMBL" id="AP022324">
    <property type="protein sequence ID" value="BBU45991.1"/>
    <property type="molecule type" value="Genomic_DNA"/>
</dbReference>
<sequence length="182" mass="19844">MAVGDRNADADGALATVALQQQLERCQQHHEQGNPLGTGQRPETLGKRWVDLQLAPRAAMARCADTGMVERQLKHGMIIAQLLAPVAQLSLLLTGLQPAALPQRIVAVLDGQRRQGRFATLTGGIVQTHELVDQHVQRPAIGHDVVQGEQQHVLVGGQLQQVHAQQRPLQQVERCLRLGFGQ</sequence>
<name>A0A7U6M4S5_PSEPU</name>
<protein>
    <submittedName>
        <fullName evidence="1">Uncharacterized protein</fullName>
    </submittedName>
</protein>
<dbReference type="AlphaFoldDB" id="A0A7U6M4S5"/>
<dbReference type="Proteomes" id="UP000464661">
    <property type="component" value="Chromosome"/>
</dbReference>
<evidence type="ECO:0000313" key="1">
    <source>
        <dbReference type="EMBL" id="BBU45991.1"/>
    </source>
</evidence>
<proteinExistence type="predicted"/>
<gene>
    <name evidence="1" type="ORF">PPTS312_39060</name>
</gene>
<dbReference type="AntiFam" id="ANF00178">
    <property type="entry name" value="Shadow ORF (opposite dhbF)"/>
</dbReference>
<evidence type="ECO:0000313" key="2">
    <source>
        <dbReference type="Proteomes" id="UP000464661"/>
    </source>
</evidence>